<comment type="caution">
    <text evidence="1">The sequence shown here is derived from an EMBL/GenBank/DDBJ whole genome shotgun (WGS) entry which is preliminary data.</text>
</comment>
<proteinExistence type="predicted"/>
<dbReference type="InterPro" id="IPR008964">
    <property type="entry name" value="Invasin/intimin_cell_adhesion"/>
</dbReference>
<dbReference type="Gene3D" id="2.60.40.1080">
    <property type="match status" value="1"/>
</dbReference>
<organism evidence="1 2">
    <name type="scientific">Candidatus Tanganyikabacteria bacterium</name>
    <dbReference type="NCBI Taxonomy" id="2961651"/>
    <lineage>
        <taxon>Bacteria</taxon>
        <taxon>Bacillati</taxon>
        <taxon>Candidatus Sericytochromatia</taxon>
        <taxon>Candidatus Tanganyikabacteria</taxon>
    </lineage>
</organism>
<evidence type="ECO:0008006" key="3">
    <source>
        <dbReference type="Google" id="ProtNLM"/>
    </source>
</evidence>
<dbReference type="SUPFAM" id="SSF49373">
    <property type="entry name" value="Invasin/intimin cell-adhesion fragments"/>
    <property type="match status" value="1"/>
</dbReference>
<dbReference type="AlphaFoldDB" id="A0A937X1T7"/>
<accession>A0A937X1T7</accession>
<gene>
    <name evidence="1" type="ORF">FJZ00_04750</name>
</gene>
<dbReference type="Proteomes" id="UP000703893">
    <property type="component" value="Unassembled WGS sequence"/>
</dbReference>
<evidence type="ECO:0000313" key="1">
    <source>
        <dbReference type="EMBL" id="MBM3274436.1"/>
    </source>
</evidence>
<name>A0A937X1T7_9BACT</name>
<dbReference type="EMBL" id="VGJX01000215">
    <property type="protein sequence ID" value="MBM3274436.1"/>
    <property type="molecule type" value="Genomic_DNA"/>
</dbReference>
<protein>
    <recommendedName>
        <fullName evidence="3">BIG2 domain-containing protein</fullName>
    </recommendedName>
</protein>
<reference evidence="1 2" key="1">
    <citation type="submission" date="2019-03" db="EMBL/GenBank/DDBJ databases">
        <title>Lake Tanganyika Metagenome-Assembled Genomes (MAGs).</title>
        <authorList>
            <person name="Tran P."/>
        </authorList>
    </citation>
    <scope>NUCLEOTIDE SEQUENCE [LARGE SCALE GENOMIC DNA]</scope>
    <source>
        <strain evidence="1">K_DeepCast_65m_m2_236</strain>
    </source>
</reference>
<feature type="non-terminal residue" evidence="1">
    <location>
        <position position="1"/>
    </location>
</feature>
<sequence length="84" mass="8326">ATFSLTVGATADLSAVAAMDEDAPPSQEISYSVDKPSILSVAKGATTQSGLKATVTAIAAGTATVTARSDQDPTKSASLAIEVK</sequence>
<evidence type="ECO:0000313" key="2">
    <source>
        <dbReference type="Proteomes" id="UP000703893"/>
    </source>
</evidence>